<organism evidence="1 2">
    <name type="scientific">Artomyces pyxidatus</name>
    <dbReference type="NCBI Taxonomy" id="48021"/>
    <lineage>
        <taxon>Eukaryota</taxon>
        <taxon>Fungi</taxon>
        <taxon>Dikarya</taxon>
        <taxon>Basidiomycota</taxon>
        <taxon>Agaricomycotina</taxon>
        <taxon>Agaricomycetes</taxon>
        <taxon>Russulales</taxon>
        <taxon>Auriscalpiaceae</taxon>
        <taxon>Artomyces</taxon>
    </lineage>
</organism>
<gene>
    <name evidence="1" type="ORF">BV25DRAFT_1826584</name>
</gene>
<protein>
    <submittedName>
        <fullName evidence="1">Uncharacterized protein</fullName>
    </submittedName>
</protein>
<sequence length="90" mass="9492">MRGVPRVGDASRRLSRGVARSPATPALGRGRDGCRVMVSPCPRYPLHPPTASAVRVRRFGVIPACADVRAAPAGVEGSYMIAVIRSSSFC</sequence>
<name>A0ACB8SZ35_9AGAM</name>
<evidence type="ECO:0000313" key="2">
    <source>
        <dbReference type="Proteomes" id="UP000814140"/>
    </source>
</evidence>
<comment type="caution">
    <text evidence="1">The sequence shown here is derived from an EMBL/GenBank/DDBJ whole genome shotgun (WGS) entry which is preliminary data.</text>
</comment>
<evidence type="ECO:0000313" key="1">
    <source>
        <dbReference type="EMBL" id="KAI0061457.1"/>
    </source>
</evidence>
<accession>A0ACB8SZ35</accession>
<dbReference type="Proteomes" id="UP000814140">
    <property type="component" value="Unassembled WGS sequence"/>
</dbReference>
<proteinExistence type="predicted"/>
<keyword evidence="2" id="KW-1185">Reference proteome</keyword>
<reference evidence="1" key="2">
    <citation type="journal article" date="2022" name="New Phytol.">
        <title>Evolutionary transition to the ectomycorrhizal habit in the genomes of a hyperdiverse lineage of mushroom-forming fungi.</title>
        <authorList>
            <person name="Looney B."/>
            <person name="Miyauchi S."/>
            <person name="Morin E."/>
            <person name="Drula E."/>
            <person name="Courty P.E."/>
            <person name="Kohler A."/>
            <person name="Kuo A."/>
            <person name="LaButti K."/>
            <person name="Pangilinan J."/>
            <person name="Lipzen A."/>
            <person name="Riley R."/>
            <person name="Andreopoulos W."/>
            <person name="He G."/>
            <person name="Johnson J."/>
            <person name="Nolan M."/>
            <person name="Tritt A."/>
            <person name="Barry K.W."/>
            <person name="Grigoriev I.V."/>
            <person name="Nagy L.G."/>
            <person name="Hibbett D."/>
            <person name="Henrissat B."/>
            <person name="Matheny P.B."/>
            <person name="Labbe J."/>
            <person name="Martin F.M."/>
        </authorList>
    </citation>
    <scope>NUCLEOTIDE SEQUENCE</scope>
    <source>
        <strain evidence="1">HHB10654</strain>
    </source>
</reference>
<dbReference type="EMBL" id="MU277212">
    <property type="protein sequence ID" value="KAI0061457.1"/>
    <property type="molecule type" value="Genomic_DNA"/>
</dbReference>
<reference evidence="1" key="1">
    <citation type="submission" date="2021-03" db="EMBL/GenBank/DDBJ databases">
        <authorList>
            <consortium name="DOE Joint Genome Institute"/>
            <person name="Ahrendt S."/>
            <person name="Looney B.P."/>
            <person name="Miyauchi S."/>
            <person name="Morin E."/>
            <person name="Drula E."/>
            <person name="Courty P.E."/>
            <person name="Chicoki N."/>
            <person name="Fauchery L."/>
            <person name="Kohler A."/>
            <person name="Kuo A."/>
            <person name="Labutti K."/>
            <person name="Pangilinan J."/>
            <person name="Lipzen A."/>
            <person name="Riley R."/>
            <person name="Andreopoulos W."/>
            <person name="He G."/>
            <person name="Johnson J."/>
            <person name="Barry K.W."/>
            <person name="Grigoriev I.V."/>
            <person name="Nagy L."/>
            <person name="Hibbett D."/>
            <person name="Henrissat B."/>
            <person name="Matheny P.B."/>
            <person name="Labbe J."/>
            <person name="Martin F."/>
        </authorList>
    </citation>
    <scope>NUCLEOTIDE SEQUENCE</scope>
    <source>
        <strain evidence="1">HHB10654</strain>
    </source>
</reference>